<dbReference type="Gene3D" id="1.10.1740.10">
    <property type="match status" value="1"/>
</dbReference>
<name>A0ABS6JS40_9BACI</name>
<evidence type="ECO:0000256" key="2">
    <source>
        <dbReference type="ARBA" id="ARBA00023015"/>
    </source>
</evidence>
<keyword evidence="2" id="KW-0805">Transcription regulation</keyword>
<gene>
    <name evidence="7" type="ORF">KS407_05415</name>
</gene>
<dbReference type="Pfam" id="PF08281">
    <property type="entry name" value="Sigma70_r4_2"/>
    <property type="match status" value="1"/>
</dbReference>
<dbReference type="Pfam" id="PF04542">
    <property type="entry name" value="Sigma70_r2"/>
    <property type="match status" value="1"/>
</dbReference>
<feature type="domain" description="RNA polymerase sigma factor 70 region 4 type 2" evidence="6">
    <location>
        <begin position="119"/>
        <end position="170"/>
    </location>
</feature>
<dbReference type="InterPro" id="IPR039425">
    <property type="entry name" value="RNA_pol_sigma-70-like"/>
</dbReference>
<dbReference type="InterPro" id="IPR007627">
    <property type="entry name" value="RNA_pol_sigma70_r2"/>
</dbReference>
<dbReference type="Gene3D" id="1.10.10.10">
    <property type="entry name" value="Winged helix-like DNA-binding domain superfamily/Winged helix DNA-binding domain"/>
    <property type="match status" value="1"/>
</dbReference>
<sequence>MSIVERLRSNEEDALRELMDLYGNELVRTAFLLVKDRFLAEEVVQDTFIKAFHKIHQLEESEKLRNWLYIMTVNGCREKMRSWNWKNIFLSKREDEFQKIEGQEQLPEEVLLQAMRDEVLYEKIQALPYNYREVIVLYYFQELSIKDIANWLSTKENTVKTRLARGRRLLKQFFQEGVEDRE</sequence>
<proteinExistence type="inferred from homology"/>
<dbReference type="PANTHER" id="PTHR43133">
    <property type="entry name" value="RNA POLYMERASE ECF-TYPE SIGMA FACTO"/>
    <property type="match status" value="1"/>
</dbReference>
<reference evidence="7 8" key="1">
    <citation type="submission" date="2021-06" db="EMBL/GenBank/DDBJ databases">
        <title>Bacillus sp. RD4P76, an endophyte from a halophyte.</title>
        <authorList>
            <person name="Sun J.-Q."/>
        </authorList>
    </citation>
    <scope>NUCLEOTIDE SEQUENCE [LARGE SCALE GENOMIC DNA]</scope>
    <source>
        <strain evidence="7 8">JCM 17098</strain>
    </source>
</reference>
<protein>
    <submittedName>
        <fullName evidence="7">Sigma-70 family RNA polymerase sigma factor</fullName>
    </submittedName>
</protein>
<dbReference type="InterPro" id="IPR036388">
    <property type="entry name" value="WH-like_DNA-bd_sf"/>
</dbReference>
<feature type="domain" description="RNA polymerase sigma-70 region 2" evidence="5">
    <location>
        <begin position="19"/>
        <end position="82"/>
    </location>
</feature>
<evidence type="ECO:0000313" key="7">
    <source>
        <dbReference type="EMBL" id="MBU9720886.1"/>
    </source>
</evidence>
<evidence type="ECO:0000259" key="5">
    <source>
        <dbReference type="Pfam" id="PF04542"/>
    </source>
</evidence>
<dbReference type="InterPro" id="IPR014284">
    <property type="entry name" value="RNA_pol_sigma-70_dom"/>
</dbReference>
<dbReference type="InterPro" id="IPR013324">
    <property type="entry name" value="RNA_pol_sigma_r3/r4-like"/>
</dbReference>
<dbReference type="SUPFAM" id="SSF88946">
    <property type="entry name" value="Sigma2 domain of RNA polymerase sigma factors"/>
    <property type="match status" value="1"/>
</dbReference>
<dbReference type="InterPro" id="IPR013325">
    <property type="entry name" value="RNA_pol_sigma_r2"/>
</dbReference>
<keyword evidence="8" id="KW-1185">Reference proteome</keyword>
<keyword evidence="4" id="KW-0804">Transcription</keyword>
<dbReference type="Proteomes" id="UP000790580">
    <property type="component" value="Unassembled WGS sequence"/>
</dbReference>
<dbReference type="SUPFAM" id="SSF88659">
    <property type="entry name" value="Sigma3 and sigma4 domains of RNA polymerase sigma factors"/>
    <property type="match status" value="1"/>
</dbReference>
<dbReference type="InterPro" id="IPR013249">
    <property type="entry name" value="RNA_pol_sigma70_r4_t2"/>
</dbReference>
<dbReference type="PANTHER" id="PTHR43133:SF60">
    <property type="entry name" value="RNA POLYMERASE SIGMA FACTOR SIGV"/>
    <property type="match status" value="1"/>
</dbReference>
<dbReference type="NCBIfam" id="TIGR02937">
    <property type="entry name" value="sigma70-ECF"/>
    <property type="match status" value="1"/>
</dbReference>
<accession>A0ABS6JS40</accession>
<evidence type="ECO:0000259" key="6">
    <source>
        <dbReference type="Pfam" id="PF08281"/>
    </source>
</evidence>
<comment type="similarity">
    <text evidence="1">Belongs to the sigma-70 factor family. ECF subfamily.</text>
</comment>
<evidence type="ECO:0000256" key="3">
    <source>
        <dbReference type="ARBA" id="ARBA00023082"/>
    </source>
</evidence>
<comment type="caution">
    <text evidence="7">The sequence shown here is derived from an EMBL/GenBank/DDBJ whole genome shotgun (WGS) entry which is preliminary data.</text>
</comment>
<dbReference type="CDD" id="cd06171">
    <property type="entry name" value="Sigma70_r4"/>
    <property type="match status" value="1"/>
</dbReference>
<organism evidence="7 8">
    <name type="scientific">Evansella alkalicola</name>
    <dbReference type="NCBI Taxonomy" id="745819"/>
    <lineage>
        <taxon>Bacteria</taxon>
        <taxon>Bacillati</taxon>
        <taxon>Bacillota</taxon>
        <taxon>Bacilli</taxon>
        <taxon>Bacillales</taxon>
        <taxon>Bacillaceae</taxon>
        <taxon>Evansella</taxon>
    </lineage>
</organism>
<keyword evidence="3" id="KW-0731">Sigma factor</keyword>
<evidence type="ECO:0000256" key="4">
    <source>
        <dbReference type="ARBA" id="ARBA00023163"/>
    </source>
</evidence>
<evidence type="ECO:0000313" key="8">
    <source>
        <dbReference type="Proteomes" id="UP000790580"/>
    </source>
</evidence>
<evidence type="ECO:0000256" key="1">
    <source>
        <dbReference type="ARBA" id="ARBA00010641"/>
    </source>
</evidence>
<dbReference type="EMBL" id="JAHQCR010000023">
    <property type="protein sequence ID" value="MBU9720886.1"/>
    <property type="molecule type" value="Genomic_DNA"/>
</dbReference>